<keyword evidence="5" id="KW-0732">Signal</keyword>
<comment type="caution">
    <text evidence="10">The sequence shown here is derived from an EMBL/GenBank/DDBJ whole genome shotgun (WGS) entry which is preliminary data.</text>
</comment>
<reference evidence="10 11" key="1">
    <citation type="submission" date="2018-12" db="EMBL/GenBank/DDBJ databases">
        <title>Marinifilum JC070 sp. nov., a marine bacterium isolated from Yongle Blue Hole in the South China Sea.</title>
        <authorList>
            <person name="Fu T."/>
        </authorList>
    </citation>
    <scope>NUCLEOTIDE SEQUENCE [LARGE SCALE GENOMIC DNA]</scope>
    <source>
        <strain evidence="10 11">JC070</strain>
    </source>
</reference>
<dbReference type="InterPro" id="IPR006311">
    <property type="entry name" value="TAT_signal"/>
</dbReference>
<comment type="similarity">
    <text evidence="1">Belongs to the prokaryotic molybdopterin-containing oxidoreductase family.</text>
</comment>
<dbReference type="InterPro" id="IPR006657">
    <property type="entry name" value="MoPterin_dinucl-bd_dom"/>
</dbReference>
<dbReference type="InterPro" id="IPR006963">
    <property type="entry name" value="Mopterin_OxRdtase_4Fe-4S_dom"/>
</dbReference>
<keyword evidence="7" id="KW-0408">Iron</keyword>
<dbReference type="RefSeq" id="WP_171594256.1">
    <property type="nucleotide sequence ID" value="NZ_RZNH01000004.1"/>
</dbReference>
<gene>
    <name evidence="10" type="ORF">ELS83_04050</name>
</gene>
<dbReference type="PANTHER" id="PTHR43742:SF9">
    <property type="entry name" value="TETRATHIONATE REDUCTASE SUBUNIT A"/>
    <property type="match status" value="1"/>
</dbReference>
<evidence type="ECO:0000256" key="7">
    <source>
        <dbReference type="ARBA" id="ARBA00023004"/>
    </source>
</evidence>
<keyword evidence="3" id="KW-0500">Molybdenum</keyword>
<dbReference type="CDD" id="cd02778">
    <property type="entry name" value="MopB_CT_Thiosulfate-R-like"/>
    <property type="match status" value="1"/>
</dbReference>
<dbReference type="InterPro" id="IPR009010">
    <property type="entry name" value="Asp_de-COase-like_dom_sf"/>
</dbReference>
<dbReference type="Gene3D" id="3.40.228.10">
    <property type="entry name" value="Dimethylsulfoxide Reductase, domain 2"/>
    <property type="match status" value="1"/>
</dbReference>
<protein>
    <submittedName>
        <fullName evidence="10">Nitrate reductase</fullName>
    </submittedName>
</protein>
<keyword evidence="11" id="KW-1185">Reference proteome</keyword>
<evidence type="ECO:0000313" key="11">
    <source>
        <dbReference type="Proteomes" id="UP000732105"/>
    </source>
</evidence>
<organism evidence="10 11">
    <name type="scientific">Marinifilum caeruleilacunae</name>
    <dbReference type="NCBI Taxonomy" id="2499076"/>
    <lineage>
        <taxon>Bacteria</taxon>
        <taxon>Pseudomonadati</taxon>
        <taxon>Bacteroidota</taxon>
        <taxon>Bacteroidia</taxon>
        <taxon>Marinilabiliales</taxon>
        <taxon>Marinifilaceae</taxon>
    </lineage>
</organism>
<dbReference type="SMART" id="SM00926">
    <property type="entry name" value="Molybdop_Fe4S4"/>
    <property type="match status" value="1"/>
</dbReference>
<evidence type="ECO:0000259" key="9">
    <source>
        <dbReference type="PROSITE" id="PS51669"/>
    </source>
</evidence>
<dbReference type="InterPro" id="IPR006656">
    <property type="entry name" value="Mopterin_OxRdtase"/>
</dbReference>
<feature type="domain" description="4Fe-4S Mo/W bis-MGD-type" evidence="9">
    <location>
        <begin position="46"/>
        <end position="103"/>
    </location>
</feature>
<dbReference type="Gene3D" id="3.30.2070.10">
    <property type="entry name" value="Formate dehydrogenase/DMSO reductase"/>
    <property type="match status" value="1"/>
</dbReference>
<dbReference type="Gene3D" id="2.40.40.20">
    <property type="match status" value="1"/>
</dbReference>
<keyword evidence="8" id="KW-0411">Iron-sulfur</keyword>
<evidence type="ECO:0000256" key="1">
    <source>
        <dbReference type="ARBA" id="ARBA00010312"/>
    </source>
</evidence>
<dbReference type="PROSITE" id="PS51669">
    <property type="entry name" value="4FE4S_MOW_BIS_MGD"/>
    <property type="match status" value="1"/>
</dbReference>
<evidence type="ECO:0000313" key="10">
    <source>
        <dbReference type="EMBL" id="NOU58980.1"/>
    </source>
</evidence>
<evidence type="ECO:0000256" key="3">
    <source>
        <dbReference type="ARBA" id="ARBA00022505"/>
    </source>
</evidence>
<dbReference type="InterPro" id="IPR050612">
    <property type="entry name" value="Prok_Mopterin_Oxidored"/>
</dbReference>
<dbReference type="Gene3D" id="2.20.25.90">
    <property type="entry name" value="ADC-like domains"/>
    <property type="match status" value="1"/>
</dbReference>
<dbReference type="PANTHER" id="PTHR43742">
    <property type="entry name" value="TRIMETHYLAMINE-N-OXIDE REDUCTASE"/>
    <property type="match status" value="1"/>
</dbReference>
<evidence type="ECO:0000256" key="5">
    <source>
        <dbReference type="ARBA" id="ARBA00022729"/>
    </source>
</evidence>
<dbReference type="SUPFAM" id="SSF53706">
    <property type="entry name" value="Formate dehydrogenase/DMSO reductase, domains 1-3"/>
    <property type="match status" value="1"/>
</dbReference>
<dbReference type="SUPFAM" id="SSF50692">
    <property type="entry name" value="ADC-like"/>
    <property type="match status" value="1"/>
</dbReference>
<keyword evidence="2" id="KW-0004">4Fe-4S</keyword>
<dbReference type="Gene3D" id="3.40.50.740">
    <property type="match status" value="1"/>
</dbReference>
<evidence type="ECO:0000256" key="2">
    <source>
        <dbReference type="ARBA" id="ARBA00022485"/>
    </source>
</evidence>
<name>A0ABX1WSB4_9BACT</name>
<dbReference type="Pfam" id="PF01568">
    <property type="entry name" value="Molydop_binding"/>
    <property type="match status" value="1"/>
</dbReference>
<evidence type="ECO:0000256" key="4">
    <source>
        <dbReference type="ARBA" id="ARBA00022723"/>
    </source>
</evidence>
<dbReference type="Pfam" id="PF00384">
    <property type="entry name" value="Molybdopterin"/>
    <property type="match status" value="1"/>
</dbReference>
<evidence type="ECO:0000256" key="6">
    <source>
        <dbReference type="ARBA" id="ARBA00023002"/>
    </source>
</evidence>
<keyword evidence="6" id="KW-0560">Oxidoreductase</keyword>
<sequence>MKSRREFIKISSLSAAGLIFGGGILDSLANNLLENNKSFFKGPYDFTRTPTYCEVCFWKCAGWVYKDEQGRIKKVIGNDLDPNCNGRFCPRGTGGVGMYYDEDRLQKPLIRTGDRGNQTYREASWEEAFEYIASKMKQIKKEHGPESTALFTHGSGGKYFGKLLKAFGSNNIAAPSYAQCRGPREVAFISTFGQGINSPENTDIRDTKCLVLIGSHLGENMHNGQVQEMSDAIDKGASIITVDPRFSTVAGKSKHWLPIKPATDNALLLAWMNVIINEELYDKKYVEKYTFGFEQLKDHVQRYTPEWAYGVTTIKPQQIRETAREMANAAPAVIVHPGRHVTWYGDDTQRLRAVAILNALLGSWGRRGGFYNPEKAEVPHYKLPAFPKPKKNWRDAMGGKYNLADLALASGVCDASIPSPDLDYTVKGWIVNGTNLINTLPDQQKTIKAIQELDLLVVVDTMPMEITGYADVVLPECTYLERYDALRISQGREPSIALRMPAVDPLYETKPAYWMARELAKKLDLLDYFPFETIEDEIDWELKQIGSSLEEMQRLGVKRLEREYDDLYFADNEDVEFNTNTGKIELYSTALEEEGFDPLPVYTPHPEPTEGFYRLIYGRAPMHTFSRTANNPNLTDLMDENTCWVNPKVAKEWDLSSGQYVYLENQDGVISDFPIKVRVTERIRFDSIYMVHGFGHTDKRMKRCFGKGISDTQMITNVMTDPIMGGTGMRGNFVTFRTDIKKSEV</sequence>
<dbReference type="PROSITE" id="PS51318">
    <property type="entry name" value="TAT"/>
    <property type="match status" value="1"/>
</dbReference>
<accession>A0ABX1WSB4</accession>
<dbReference type="EMBL" id="RZNH01000004">
    <property type="protein sequence ID" value="NOU58980.1"/>
    <property type="molecule type" value="Genomic_DNA"/>
</dbReference>
<proteinExistence type="inferred from homology"/>
<evidence type="ECO:0000256" key="8">
    <source>
        <dbReference type="ARBA" id="ARBA00023014"/>
    </source>
</evidence>
<keyword evidence="4" id="KW-0479">Metal-binding</keyword>
<dbReference type="Proteomes" id="UP000732105">
    <property type="component" value="Unassembled WGS sequence"/>
</dbReference>